<reference evidence="2" key="1">
    <citation type="submission" date="2022-03" db="EMBL/GenBank/DDBJ databases">
        <title>Fererhizobium litorale gen. nov., sp. nov., isolated from sandy sediments of the Sea of Japan seashore.</title>
        <authorList>
            <person name="Romanenko L."/>
            <person name="Kurilenko V."/>
            <person name="Otstavnykh N."/>
            <person name="Svetashev V."/>
            <person name="Tekutyeva L."/>
            <person name="Isaeva M."/>
            <person name="Mikhailov V."/>
        </authorList>
    </citation>
    <scope>NUCLEOTIDE SEQUENCE</scope>
    <source>
        <strain evidence="2">KMM 9576</strain>
    </source>
</reference>
<organism evidence="2 3">
    <name type="scientific">Ferirhizobium litorale</name>
    <dbReference type="NCBI Taxonomy" id="2927786"/>
    <lineage>
        <taxon>Bacteria</taxon>
        <taxon>Pseudomonadati</taxon>
        <taxon>Pseudomonadota</taxon>
        <taxon>Alphaproteobacteria</taxon>
        <taxon>Hyphomicrobiales</taxon>
        <taxon>Rhizobiaceae</taxon>
        <taxon>Ferirhizobium</taxon>
    </lineage>
</organism>
<evidence type="ECO:0000256" key="1">
    <source>
        <dbReference type="SAM" id="SignalP"/>
    </source>
</evidence>
<feature type="signal peptide" evidence="1">
    <location>
        <begin position="1"/>
        <end position="20"/>
    </location>
</feature>
<protein>
    <submittedName>
        <fullName evidence="2">Uncharacterized protein</fullName>
    </submittedName>
</protein>
<dbReference type="RefSeq" id="WP_311787955.1">
    <property type="nucleotide sequence ID" value="NZ_JALDYY010000012.1"/>
</dbReference>
<proteinExistence type="predicted"/>
<name>A0AAE3QGC9_9HYPH</name>
<feature type="chain" id="PRO_5042237522" evidence="1">
    <location>
        <begin position="21"/>
        <end position="87"/>
    </location>
</feature>
<dbReference type="AlphaFoldDB" id="A0AAE3QGC9"/>
<keyword evidence="3" id="KW-1185">Reference proteome</keyword>
<evidence type="ECO:0000313" key="3">
    <source>
        <dbReference type="Proteomes" id="UP001161580"/>
    </source>
</evidence>
<evidence type="ECO:0000313" key="2">
    <source>
        <dbReference type="EMBL" id="MDI7923460.1"/>
    </source>
</evidence>
<comment type="caution">
    <text evidence="2">The sequence shown here is derived from an EMBL/GenBank/DDBJ whole genome shotgun (WGS) entry which is preliminary data.</text>
</comment>
<accession>A0AAE3QGC9</accession>
<sequence>MERLFYAFLMASAFATTATAASVTNTDSQTVVLVVVEDGKRVEIELQPGDQQTICASGCFVTLPDGDRIGLEGGENVEIVNGSAVVK</sequence>
<dbReference type="Proteomes" id="UP001161580">
    <property type="component" value="Unassembled WGS sequence"/>
</dbReference>
<keyword evidence="1" id="KW-0732">Signal</keyword>
<gene>
    <name evidence="2" type="ORF">MRS75_15375</name>
</gene>
<dbReference type="EMBL" id="JALDYZ010000008">
    <property type="protein sequence ID" value="MDI7923460.1"/>
    <property type="molecule type" value="Genomic_DNA"/>
</dbReference>